<dbReference type="EMBL" id="VSSQ01000014">
    <property type="protein sequence ID" value="MPL61275.1"/>
    <property type="molecule type" value="Genomic_DNA"/>
</dbReference>
<gene>
    <name evidence="1" type="ORF">SDC9_06845</name>
</gene>
<dbReference type="AlphaFoldDB" id="A0A644T2Z8"/>
<reference evidence="1" key="1">
    <citation type="submission" date="2019-08" db="EMBL/GenBank/DDBJ databases">
        <authorList>
            <person name="Kucharzyk K."/>
            <person name="Murdoch R.W."/>
            <person name="Higgins S."/>
            <person name="Loffler F."/>
        </authorList>
    </citation>
    <scope>NUCLEOTIDE SEQUENCE</scope>
</reference>
<sequence length="342" mass="34897">MVAVHAVGAGAAAAADLVVFAHAALARVTGLVAELQKVFALAPYLRKGHFAHVAAVQFEVAAGLYLPHVADKAKTRAAKAAACESVHTEGFGCYADAFFLGALAHDAVVVRRAGGFEVHAGALAKIIQPVQHVFVFLRGDDLIGQAGGTAHGHQQKDVPCGCADTLAQLEYLFEAAQIVARDRGVDLKGHAHGFKVFDAAQRSLERAGYAPEAVVTGGVWPVNGNGAAVDPGILDFLRVLGGYEGAVGRKGAGQALAVGIGHQLVHVGPHHGVAAGKDDDGLAHLREGIDESLGFFRRKLAGVRLRVGLGTAVLAGQVAGAGHFPGDEATGGAAVLKSAQGG</sequence>
<comment type="caution">
    <text evidence="1">The sequence shown here is derived from an EMBL/GenBank/DDBJ whole genome shotgun (WGS) entry which is preliminary data.</text>
</comment>
<accession>A0A644T2Z8</accession>
<protein>
    <submittedName>
        <fullName evidence="1">Uncharacterized protein</fullName>
    </submittedName>
</protein>
<name>A0A644T2Z8_9ZZZZ</name>
<organism evidence="1">
    <name type="scientific">bioreactor metagenome</name>
    <dbReference type="NCBI Taxonomy" id="1076179"/>
    <lineage>
        <taxon>unclassified sequences</taxon>
        <taxon>metagenomes</taxon>
        <taxon>ecological metagenomes</taxon>
    </lineage>
</organism>
<evidence type="ECO:0000313" key="1">
    <source>
        <dbReference type="EMBL" id="MPL61275.1"/>
    </source>
</evidence>
<proteinExistence type="predicted"/>